<comment type="similarity">
    <text evidence="4">Belongs to the GbsR family.</text>
</comment>
<proteinExistence type="inferred from homology"/>
<sequence length="184" mass="20878">MKVTDIPEAEAFILHWGEMGTHWGVNRSVSQIHALLYLSDRPLNAEEICETLGLARSNVSTGLKELQGYAIVKRTHVIGDRRDHFTAETDLWDMLMKIAVERKKREIDPTIAVLAELSDKLQGRKDVPAHIRERIGRMHQFLGTLGGWYDDVRRLPKSTLVSLMKMGGKVARFIPSRGTKPTKH</sequence>
<dbReference type="InterPro" id="IPR036390">
    <property type="entry name" value="WH_DNA-bd_sf"/>
</dbReference>
<evidence type="ECO:0000256" key="2">
    <source>
        <dbReference type="ARBA" id="ARBA00023125"/>
    </source>
</evidence>
<gene>
    <name evidence="6" type="ORF">AAV99_05260</name>
</gene>
<name>A0A0H0XXA1_9SPHN</name>
<reference evidence="6 7" key="1">
    <citation type="submission" date="2015-04" db="EMBL/GenBank/DDBJ databases">
        <title>The draft genome sequence of Erythrobacter marinus HWDM-33.</title>
        <authorList>
            <person name="Zhuang L."/>
            <person name="Liu Y."/>
            <person name="Shao Z."/>
        </authorList>
    </citation>
    <scope>NUCLEOTIDE SEQUENCE [LARGE SCALE GENOMIC DNA]</scope>
    <source>
        <strain evidence="6 7">HWDM-33</strain>
    </source>
</reference>
<keyword evidence="2 4" id="KW-0238">DNA-binding</keyword>
<dbReference type="InterPro" id="IPR026282">
    <property type="entry name" value="MJ1563"/>
</dbReference>
<evidence type="ECO:0000256" key="1">
    <source>
        <dbReference type="ARBA" id="ARBA00023015"/>
    </source>
</evidence>
<organism evidence="6 7">
    <name type="scientific">Aurantiacibacter marinus</name>
    <dbReference type="NCBI Taxonomy" id="874156"/>
    <lineage>
        <taxon>Bacteria</taxon>
        <taxon>Pseudomonadati</taxon>
        <taxon>Pseudomonadota</taxon>
        <taxon>Alphaproteobacteria</taxon>
        <taxon>Sphingomonadales</taxon>
        <taxon>Erythrobacteraceae</taxon>
        <taxon>Aurantiacibacter</taxon>
    </lineage>
</organism>
<dbReference type="AlphaFoldDB" id="A0A0H0XXA1"/>
<dbReference type="InterPro" id="IPR052362">
    <property type="entry name" value="HTH-GbsR_regulator"/>
</dbReference>
<dbReference type="InterPro" id="IPR000835">
    <property type="entry name" value="HTH_MarR-typ"/>
</dbReference>
<dbReference type="Proteomes" id="UP000053455">
    <property type="component" value="Unassembled WGS sequence"/>
</dbReference>
<keyword evidence="1 4" id="KW-0805">Transcription regulation</keyword>
<dbReference type="InterPro" id="IPR036388">
    <property type="entry name" value="WH-like_DNA-bd_sf"/>
</dbReference>
<dbReference type="Pfam" id="PF12802">
    <property type="entry name" value="MarR_2"/>
    <property type="match status" value="1"/>
</dbReference>
<feature type="domain" description="HTH marR-type" evidence="5">
    <location>
        <begin position="24"/>
        <end position="82"/>
    </location>
</feature>
<dbReference type="SUPFAM" id="SSF46785">
    <property type="entry name" value="Winged helix' DNA-binding domain"/>
    <property type="match status" value="1"/>
</dbReference>
<accession>A0A0H0XXA1</accession>
<dbReference type="Gene3D" id="1.10.10.10">
    <property type="entry name" value="Winged helix-like DNA-binding domain superfamily/Winged helix DNA-binding domain"/>
    <property type="match status" value="1"/>
</dbReference>
<dbReference type="PANTHER" id="PTHR38465:SF1">
    <property type="entry name" value="HTH-TYPE TRANSCRIPTIONAL REGULATOR MJ1563-RELATED"/>
    <property type="match status" value="1"/>
</dbReference>
<evidence type="ECO:0000313" key="6">
    <source>
        <dbReference type="EMBL" id="KLI64910.1"/>
    </source>
</evidence>
<comment type="caution">
    <text evidence="6">The sequence shown here is derived from an EMBL/GenBank/DDBJ whole genome shotgun (WGS) entry which is preliminary data.</text>
</comment>
<protein>
    <recommendedName>
        <fullName evidence="4">HTH-type transcriptional regulator</fullName>
    </recommendedName>
</protein>
<keyword evidence="7" id="KW-1185">Reference proteome</keyword>
<dbReference type="STRING" id="874156.GCA_001021555_00224"/>
<dbReference type="PATRIC" id="fig|874156.12.peg.1090"/>
<dbReference type="GO" id="GO:0003677">
    <property type="term" value="F:DNA binding"/>
    <property type="evidence" value="ECO:0007669"/>
    <property type="project" value="UniProtKB-UniRule"/>
</dbReference>
<dbReference type="PIRSF" id="PIRSF006707">
    <property type="entry name" value="MJ1563"/>
    <property type="match status" value="1"/>
</dbReference>
<dbReference type="PANTHER" id="PTHR38465">
    <property type="entry name" value="HTH-TYPE TRANSCRIPTIONAL REGULATOR MJ1563-RELATED"/>
    <property type="match status" value="1"/>
</dbReference>
<evidence type="ECO:0000313" key="7">
    <source>
        <dbReference type="Proteomes" id="UP000053455"/>
    </source>
</evidence>
<evidence type="ECO:0000256" key="4">
    <source>
        <dbReference type="PIRNR" id="PIRNR006707"/>
    </source>
</evidence>
<keyword evidence="3 4" id="KW-0804">Transcription</keyword>
<dbReference type="GO" id="GO:0003700">
    <property type="term" value="F:DNA-binding transcription factor activity"/>
    <property type="evidence" value="ECO:0007669"/>
    <property type="project" value="InterPro"/>
</dbReference>
<evidence type="ECO:0000259" key="5">
    <source>
        <dbReference type="Pfam" id="PF12802"/>
    </source>
</evidence>
<dbReference type="EMBL" id="LBHU01000001">
    <property type="protein sequence ID" value="KLI64910.1"/>
    <property type="molecule type" value="Genomic_DNA"/>
</dbReference>
<dbReference type="OrthoDB" id="9792628at2"/>
<evidence type="ECO:0000256" key="3">
    <source>
        <dbReference type="ARBA" id="ARBA00023163"/>
    </source>
</evidence>